<dbReference type="GO" id="GO:1990002">
    <property type="term" value="F:methylglyoxal reductase (NADPH) (acetol producing) activity"/>
    <property type="evidence" value="ECO:0007669"/>
    <property type="project" value="TreeGrafter"/>
</dbReference>
<sequence>MQNFTFYAPTKIIFGRDTIPQIGEALAADGISRVVLVAGGGSIYKNGVHEAVTGSLEKHGIRFAEIGGVRSNPRLSKLRDVITLLKGEKAEAVLAVGGGSVFDTAKAAAMGALYDGDVWDFFCGKAAVKEALPVYGVLTASGTSSEMNNTAVVTREDDESKWAIASPVLVPKVSVIDPSVQATLPESQTVSGGIDAVTHVLEAYVISCPGLDFVQDYCETLIRAMMRRIPQLVKNPADYEARAELAWCCSLAHNGLSNVGRPVRGDFASHRIEHSLSAIFDVPHGTGLAIIMPAWMEYVYRDAEPVFERLAASVFGIRDGEDRALRGIRALREYFRSLGSPVTLREVGVAKADLPRIADNAAKLAPLGAVRKIEREDILRILETAW</sequence>
<dbReference type="EMBL" id="SORI01000002">
    <property type="protein sequence ID" value="TDY63201.1"/>
    <property type="molecule type" value="Genomic_DNA"/>
</dbReference>
<dbReference type="InterPro" id="IPR001670">
    <property type="entry name" value="ADH_Fe/GldA"/>
</dbReference>
<keyword evidence="1" id="KW-0560">Oxidoreductase</keyword>
<dbReference type="Proteomes" id="UP000295066">
    <property type="component" value="Unassembled WGS sequence"/>
</dbReference>
<proteinExistence type="predicted"/>
<evidence type="ECO:0000256" key="1">
    <source>
        <dbReference type="ARBA" id="ARBA00023002"/>
    </source>
</evidence>
<gene>
    <name evidence="4" type="ORF">C8D99_102182</name>
</gene>
<dbReference type="Gene3D" id="1.20.1090.10">
    <property type="entry name" value="Dehydroquinate synthase-like - alpha domain"/>
    <property type="match status" value="1"/>
</dbReference>
<organism evidence="4 5">
    <name type="scientific">Aminivibrio pyruvatiphilus</name>
    <dbReference type="NCBI Taxonomy" id="1005740"/>
    <lineage>
        <taxon>Bacteria</taxon>
        <taxon>Thermotogati</taxon>
        <taxon>Synergistota</taxon>
        <taxon>Synergistia</taxon>
        <taxon>Synergistales</taxon>
        <taxon>Aminobacteriaceae</taxon>
        <taxon>Aminivibrio</taxon>
    </lineage>
</organism>
<dbReference type="GO" id="GO:0005829">
    <property type="term" value="C:cytosol"/>
    <property type="evidence" value="ECO:0007669"/>
    <property type="project" value="TreeGrafter"/>
</dbReference>
<dbReference type="PANTHER" id="PTHR43633">
    <property type="entry name" value="ALCOHOL DEHYDROGENASE YQHD"/>
    <property type="match status" value="1"/>
</dbReference>
<dbReference type="InterPro" id="IPR044731">
    <property type="entry name" value="BDH-like"/>
</dbReference>
<dbReference type="Pfam" id="PF25137">
    <property type="entry name" value="ADH_Fe_C"/>
    <property type="match status" value="1"/>
</dbReference>
<evidence type="ECO:0000259" key="3">
    <source>
        <dbReference type="Pfam" id="PF25137"/>
    </source>
</evidence>
<dbReference type="InterPro" id="IPR056798">
    <property type="entry name" value="ADH_Fe_C"/>
</dbReference>
<dbReference type="AlphaFoldDB" id="A0A4V3HGY2"/>
<dbReference type="RefSeq" id="WP_133956137.1">
    <property type="nucleotide sequence ID" value="NZ_SORI01000002.1"/>
</dbReference>
<dbReference type="Pfam" id="PF00465">
    <property type="entry name" value="Fe-ADH"/>
    <property type="match status" value="1"/>
</dbReference>
<dbReference type="GO" id="GO:0008106">
    <property type="term" value="F:alcohol dehydrogenase (NADP+) activity"/>
    <property type="evidence" value="ECO:0007669"/>
    <property type="project" value="TreeGrafter"/>
</dbReference>
<reference evidence="4 5" key="1">
    <citation type="submission" date="2019-03" db="EMBL/GenBank/DDBJ databases">
        <title>Genomic Encyclopedia of Type Strains, Phase IV (KMG-IV): sequencing the most valuable type-strain genomes for metagenomic binning, comparative biology and taxonomic classification.</title>
        <authorList>
            <person name="Goeker M."/>
        </authorList>
    </citation>
    <scope>NUCLEOTIDE SEQUENCE [LARGE SCALE GENOMIC DNA]</scope>
    <source>
        <strain evidence="4 5">DSM 25964</strain>
    </source>
</reference>
<evidence type="ECO:0000313" key="5">
    <source>
        <dbReference type="Proteomes" id="UP000295066"/>
    </source>
</evidence>
<dbReference type="GO" id="GO:1990362">
    <property type="term" value="F:butanol dehydrogenase (NAD+) activity"/>
    <property type="evidence" value="ECO:0007669"/>
    <property type="project" value="InterPro"/>
</dbReference>
<dbReference type="PROSITE" id="PS00913">
    <property type="entry name" value="ADH_IRON_1"/>
    <property type="match status" value="1"/>
</dbReference>
<dbReference type="OrthoDB" id="9801156at2"/>
<protein>
    <submittedName>
        <fullName evidence="4">Uncharacterized protein</fullName>
    </submittedName>
</protein>
<dbReference type="PANTHER" id="PTHR43633:SF1">
    <property type="entry name" value="ALCOHOL DEHYDROGENASE YQHD"/>
    <property type="match status" value="1"/>
</dbReference>
<evidence type="ECO:0000259" key="2">
    <source>
        <dbReference type="Pfam" id="PF00465"/>
    </source>
</evidence>
<accession>A0A4V3HGY2</accession>
<name>A0A4V3HGY2_9BACT</name>
<dbReference type="SUPFAM" id="SSF56796">
    <property type="entry name" value="Dehydroquinate synthase-like"/>
    <property type="match status" value="1"/>
</dbReference>
<evidence type="ECO:0000313" key="4">
    <source>
        <dbReference type="EMBL" id="TDY63201.1"/>
    </source>
</evidence>
<feature type="domain" description="Fe-containing alcohol dehydrogenase-like C-terminal" evidence="3">
    <location>
        <begin position="189"/>
        <end position="386"/>
    </location>
</feature>
<keyword evidence="5" id="KW-1185">Reference proteome</keyword>
<feature type="domain" description="Alcohol dehydrogenase iron-type/glycerol dehydrogenase GldA" evidence="2">
    <location>
        <begin position="9"/>
        <end position="178"/>
    </location>
</feature>
<dbReference type="CDD" id="cd08187">
    <property type="entry name" value="BDH"/>
    <property type="match status" value="1"/>
</dbReference>
<dbReference type="InterPro" id="IPR018211">
    <property type="entry name" value="ADH_Fe_CS"/>
</dbReference>
<dbReference type="Gene3D" id="3.40.50.1970">
    <property type="match status" value="1"/>
</dbReference>
<comment type="caution">
    <text evidence="4">The sequence shown here is derived from an EMBL/GenBank/DDBJ whole genome shotgun (WGS) entry which is preliminary data.</text>
</comment>
<dbReference type="FunFam" id="3.40.50.1970:FF:000003">
    <property type="entry name" value="Alcohol dehydrogenase, iron-containing"/>
    <property type="match status" value="1"/>
</dbReference>
<dbReference type="GO" id="GO:0046872">
    <property type="term" value="F:metal ion binding"/>
    <property type="evidence" value="ECO:0007669"/>
    <property type="project" value="InterPro"/>
</dbReference>